<feature type="compositionally biased region" description="Low complexity" evidence="8">
    <location>
        <begin position="397"/>
        <end position="407"/>
    </location>
</feature>
<dbReference type="GO" id="GO:0005884">
    <property type="term" value="C:actin filament"/>
    <property type="evidence" value="ECO:0007669"/>
    <property type="project" value="TreeGrafter"/>
</dbReference>
<dbReference type="Proteomes" id="UP001165121">
    <property type="component" value="Unassembled WGS sequence"/>
</dbReference>
<evidence type="ECO:0000256" key="1">
    <source>
        <dbReference type="ARBA" id="ARBA00004245"/>
    </source>
</evidence>
<organism evidence="10 11">
    <name type="scientific">Phytophthora fragariaefolia</name>
    <dbReference type="NCBI Taxonomy" id="1490495"/>
    <lineage>
        <taxon>Eukaryota</taxon>
        <taxon>Sar</taxon>
        <taxon>Stramenopiles</taxon>
        <taxon>Oomycota</taxon>
        <taxon>Peronosporomycetes</taxon>
        <taxon>Peronosporales</taxon>
        <taxon>Peronosporaceae</taxon>
        <taxon>Phytophthora</taxon>
    </lineage>
</organism>
<feature type="region of interest" description="Disordered" evidence="8">
    <location>
        <begin position="1"/>
        <end position="159"/>
    </location>
</feature>
<feature type="compositionally biased region" description="Basic and acidic residues" evidence="8">
    <location>
        <begin position="442"/>
        <end position="451"/>
    </location>
</feature>
<dbReference type="PROSITE" id="PS51263">
    <property type="entry name" value="ADF_H"/>
    <property type="match status" value="1"/>
</dbReference>
<feature type="compositionally biased region" description="Basic residues" evidence="8">
    <location>
        <begin position="73"/>
        <end position="82"/>
    </location>
</feature>
<proteinExistence type="inferred from homology"/>
<comment type="subunit">
    <text evidence="7">Interacts with G-actin; ADP-actin form.</text>
</comment>
<dbReference type="GO" id="GO:0030042">
    <property type="term" value="P:actin filament depolymerization"/>
    <property type="evidence" value="ECO:0007669"/>
    <property type="project" value="TreeGrafter"/>
</dbReference>
<name>A0A9W6Y263_9STRA</name>
<reference evidence="10" key="1">
    <citation type="submission" date="2023-04" db="EMBL/GenBank/DDBJ databases">
        <title>Phytophthora fragariaefolia NBRC 109709.</title>
        <authorList>
            <person name="Ichikawa N."/>
            <person name="Sato H."/>
            <person name="Tonouchi N."/>
        </authorList>
    </citation>
    <scope>NUCLEOTIDE SEQUENCE</scope>
    <source>
        <strain evidence="10">NBRC 109709</strain>
    </source>
</reference>
<dbReference type="CDD" id="cd11285">
    <property type="entry name" value="ADF_Twf-N_like"/>
    <property type="match status" value="1"/>
</dbReference>
<evidence type="ECO:0000313" key="10">
    <source>
        <dbReference type="EMBL" id="GMF50855.1"/>
    </source>
</evidence>
<feature type="compositionally biased region" description="Basic and acidic residues" evidence="8">
    <location>
        <begin position="1"/>
        <end position="23"/>
    </location>
</feature>
<dbReference type="OrthoDB" id="62853at2759"/>
<dbReference type="SUPFAM" id="SSF55753">
    <property type="entry name" value="Actin depolymerizing proteins"/>
    <property type="match status" value="1"/>
</dbReference>
<keyword evidence="6" id="KW-0206">Cytoskeleton</keyword>
<keyword evidence="3" id="KW-0963">Cytoplasm</keyword>
<dbReference type="InterPro" id="IPR029006">
    <property type="entry name" value="ADF-H/Gelsolin-like_dom_sf"/>
</dbReference>
<keyword evidence="11" id="KW-1185">Reference proteome</keyword>
<evidence type="ECO:0000256" key="3">
    <source>
        <dbReference type="ARBA" id="ARBA00022490"/>
    </source>
</evidence>
<dbReference type="Pfam" id="PF00241">
    <property type="entry name" value="Cofilin_ADF"/>
    <property type="match status" value="1"/>
</dbReference>
<feature type="compositionally biased region" description="Acidic residues" evidence="8">
    <location>
        <begin position="58"/>
        <end position="67"/>
    </location>
</feature>
<comment type="subcellular location">
    <subcellularLocation>
        <location evidence="1">Cytoplasm</location>
        <location evidence="1">Cytoskeleton</location>
    </subcellularLocation>
</comment>
<dbReference type="Gene3D" id="3.40.20.10">
    <property type="entry name" value="Severin"/>
    <property type="match status" value="1"/>
</dbReference>
<comment type="caution">
    <text evidence="10">The sequence shown here is derived from an EMBL/GenBank/DDBJ whole genome shotgun (WGS) entry which is preliminary data.</text>
</comment>
<feature type="compositionally biased region" description="Low complexity" evidence="8">
    <location>
        <begin position="103"/>
        <end position="123"/>
    </location>
</feature>
<evidence type="ECO:0000256" key="5">
    <source>
        <dbReference type="ARBA" id="ARBA00023203"/>
    </source>
</evidence>
<dbReference type="EMBL" id="BSXT01002781">
    <property type="protein sequence ID" value="GMF50855.1"/>
    <property type="molecule type" value="Genomic_DNA"/>
</dbReference>
<feature type="domain" description="ADF-H" evidence="9">
    <location>
        <begin position="583"/>
        <end position="716"/>
    </location>
</feature>
<feature type="region of interest" description="Disordered" evidence="8">
    <location>
        <begin position="319"/>
        <end position="476"/>
    </location>
</feature>
<protein>
    <submittedName>
        <fullName evidence="10">Unnamed protein product</fullName>
    </submittedName>
</protein>
<feature type="compositionally biased region" description="Basic and acidic residues" evidence="8">
    <location>
        <begin position="458"/>
        <end position="476"/>
    </location>
</feature>
<evidence type="ECO:0000256" key="2">
    <source>
        <dbReference type="ARBA" id="ARBA00009557"/>
    </source>
</evidence>
<feature type="compositionally biased region" description="Polar residues" evidence="8">
    <location>
        <begin position="384"/>
        <end position="396"/>
    </location>
</feature>
<evidence type="ECO:0000256" key="6">
    <source>
        <dbReference type="ARBA" id="ARBA00023212"/>
    </source>
</evidence>
<feature type="compositionally biased region" description="Basic and acidic residues" evidence="8">
    <location>
        <begin position="346"/>
        <end position="355"/>
    </location>
</feature>
<dbReference type="GO" id="GO:0003785">
    <property type="term" value="F:actin monomer binding"/>
    <property type="evidence" value="ECO:0007669"/>
    <property type="project" value="TreeGrafter"/>
</dbReference>
<dbReference type="GO" id="GO:0005737">
    <property type="term" value="C:cytoplasm"/>
    <property type="evidence" value="ECO:0007669"/>
    <property type="project" value="TreeGrafter"/>
</dbReference>
<sequence>MIEPWDDAKFNYREGHPEKDSKAPKRRVKLMAAIEVADKEIKLPIEERADGLLKPDDKSEEGEESADEPPPPVKRKPGRPPKNKTGPKPAPPKKTPKKRQPKGENAGEAANDNGAKEAAVVAAQEEEEEAAGPTLSKEEIKAKVASRKTPKKKGADEGAIVAGAPAKKAPKATVKYTKVNGSDIDSKRRKEIELVVPHKSVKSADIREMTEEAAKKKLNGPKVKTKKDKGDYKVGDLTSFAGKMARLHAKESSRNNDELVGMMQELFKETLMYRSDVERSGLAAVIASLRKSLSPTVGQAASALRKHMIQILNHDTDVSHLGKKSHNDAAAYGTKKRKAENGGSVKSEENQKKSSNEPPPTPAANGDAKENSVAQAGSPPAKSPSPTKQADTVTPKSESVTTKVENVVVKEENTVSKPAEVATTKTVPRKDEPVKSEPAANKAKEPTEDNRSAPTPTEVEKSADGEVKDKEDIFEAPEHMDTNRKIFVDMLSKILDHEESKRGDLAQEIESWQIVMISEFELVYVRLGPAFSNFTFQRGHSSTPSYISKCKRTGMTAPFTINGGIIDHPNHFPIGLASSMARANLLLSAELARAFADAQSGQLRFVKVSVADESFVLSGAGPATGDPRADVAQLAATSLSAQQAAFVLLCPDTRVAALRWVLLAFVPEGVSVRDRMLYSSSRDSLKKQLGANYFSGEFHATELVTWWSEGGGARTGKGLTSSCCCTQSEVTWENFLEARKKQAADAPLSESERLLKEAALLERDTNVKSSAMGVVPFEVTQNVRDKLRLLQDNKFDWIAMVRRRDR</sequence>
<evidence type="ECO:0000259" key="9">
    <source>
        <dbReference type="PROSITE" id="PS51263"/>
    </source>
</evidence>
<gene>
    <name evidence="10" type="ORF">Pfra01_002038600</name>
</gene>
<feature type="compositionally biased region" description="Basic and acidic residues" evidence="8">
    <location>
        <begin position="36"/>
        <end position="57"/>
    </location>
</feature>
<dbReference type="InterPro" id="IPR028458">
    <property type="entry name" value="Twinfilin"/>
</dbReference>
<dbReference type="GO" id="GO:0051015">
    <property type="term" value="F:actin filament binding"/>
    <property type="evidence" value="ECO:0007669"/>
    <property type="project" value="TreeGrafter"/>
</dbReference>
<evidence type="ECO:0000256" key="8">
    <source>
        <dbReference type="SAM" id="MobiDB-lite"/>
    </source>
</evidence>
<keyword evidence="5" id="KW-0009">Actin-binding</keyword>
<dbReference type="PANTHER" id="PTHR13759:SF1">
    <property type="entry name" value="TWINFILIN"/>
    <property type="match status" value="1"/>
</dbReference>
<dbReference type="PANTHER" id="PTHR13759">
    <property type="entry name" value="TWINFILIN"/>
    <property type="match status" value="1"/>
</dbReference>
<dbReference type="AlphaFoldDB" id="A0A9W6Y263"/>
<evidence type="ECO:0000256" key="7">
    <source>
        <dbReference type="ARBA" id="ARBA00038532"/>
    </source>
</evidence>
<comment type="similarity">
    <text evidence="2">Belongs to the actin-binding proteins ADF family. Twinfilin subfamily.</text>
</comment>
<dbReference type="InterPro" id="IPR002108">
    <property type="entry name" value="ADF-H"/>
</dbReference>
<dbReference type="GO" id="GO:0051016">
    <property type="term" value="P:barbed-end actin filament capping"/>
    <property type="evidence" value="ECO:0007669"/>
    <property type="project" value="TreeGrafter"/>
</dbReference>
<evidence type="ECO:0000313" key="11">
    <source>
        <dbReference type="Proteomes" id="UP001165121"/>
    </source>
</evidence>
<accession>A0A9W6Y263</accession>
<keyword evidence="4" id="KW-0677">Repeat</keyword>
<evidence type="ECO:0000256" key="4">
    <source>
        <dbReference type="ARBA" id="ARBA00022737"/>
    </source>
</evidence>